<dbReference type="Proteomes" id="UP001396334">
    <property type="component" value="Unassembled WGS sequence"/>
</dbReference>
<proteinExistence type="predicted"/>
<keyword evidence="2" id="KW-1185">Reference proteome</keyword>
<reference evidence="1 2" key="1">
    <citation type="journal article" date="2024" name="G3 (Bethesda)">
        <title>Genome assembly of Hibiscus sabdariffa L. provides insights into metabolisms of medicinal natural products.</title>
        <authorList>
            <person name="Kim T."/>
        </authorList>
    </citation>
    <scope>NUCLEOTIDE SEQUENCE [LARGE SCALE GENOMIC DNA]</scope>
    <source>
        <strain evidence="1">TK-2024</strain>
        <tissue evidence="1">Old leaves</tissue>
    </source>
</reference>
<dbReference type="EMBL" id="JBBPBN010000142">
    <property type="protein sequence ID" value="KAK8975597.1"/>
    <property type="molecule type" value="Genomic_DNA"/>
</dbReference>
<name>A0ABR2NHE8_9ROSI</name>
<gene>
    <name evidence="1" type="ORF">V6N11_035655</name>
</gene>
<sequence>MPPVSSPVQTSGISWLLRGLMRATSGVVACRGVEAIFGVEGAELPWVRAELDDKVEALTINEEKNLQAIFCKGESGVYLSLDNIHPLVVGGKDSANDLVEEHTLDAMVASLVIILHSIRLSNLHARACSPFGLNLAN</sequence>
<evidence type="ECO:0000313" key="1">
    <source>
        <dbReference type="EMBL" id="KAK8975597.1"/>
    </source>
</evidence>
<comment type="caution">
    <text evidence="1">The sequence shown here is derived from an EMBL/GenBank/DDBJ whole genome shotgun (WGS) entry which is preliminary data.</text>
</comment>
<accession>A0ABR2NHE8</accession>
<evidence type="ECO:0000313" key="2">
    <source>
        <dbReference type="Proteomes" id="UP001396334"/>
    </source>
</evidence>
<organism evidence="1 2">
    <name type="scientific">Hibiscus sabdariffa</name>
    <name type="common">roselle</name>
    <dbReference type="NCBI Taxonomy" id="183260"/>
    <lineage>
        <taxon>Eukaryota</taxon>
        <taxon>Viridiplantae</taxon>
        <taxon>Streptophyta</taxon>
        <taxon>Embryophyta</taxon>
        <taxon>Tracheophyta</taxon>
        <taxon>Spermatophyta</taxon>
        <taxon>Magnoliopsida</taxon>
        <taxon>eudicotyledons</taxon>
        <taxon>Gunneridae</taxon>
        <taxon>Pentapetalae</taxon>
        <taxon>rosids</taxon>
        <taxon>malvids</taxon>
        <taxon>Malvales</taxon>
        <taxon>Malvaceae</taxon>
        <taxon>Malvoideae</taxon>
        <taxon>Hibiscus</taxon>
    </lineage>
</organism>
<protein>
    <submittedName>
        <fullName evidence="1">Uncharacterized protein</fullName>
    </submittedName>
</protein>